<dbReference type="AlphaFoldDB" id="A0A414XZD4"/>
<dbReference type="Pfam" id="PF13514">
    <property type="entry name" value="AAA_27"/>
    <property type="match status" value="1"/>
</dbReference>
<dbReference type="EMBL" id="WCZV01000026">
    <property type="protein sequence ID" value="KAB6697528.1"/>
    <property type="molecule type" value="Genomic_DNA"/>
</dbReference>
<sequence>MLIQRIKISNYKTYLSLDLDLTVDDDRPIILIGGANGGGKTTLFEAISGALYGLKIENKEHFMELLNQGALNTAKPEISLQITFVGKVLGQQQKYILKRVYQLNPQGKPLESVSLNMNGNMYVYGTMTAPKDRVKAEQEINKIIKANLPQELSQYFLFDAMQSSELLKKNVFAQTIRDNFENVLGFKKYLQLKRAAEKLQQEWAQQRLEAEKEAQEYNELCAQKDKLTADLNTCIAEQDTKYKYLASVEVEYKRAKDGAQEASALNKKIQELASKIDDIVKRAATYAEDLKAFVDNIEIDLFLPKLASNLAQEINNILHIKEQLQKENTGAYPLETLKDVTNKIITYLKDLSLCSESVDEEQVVSHIVAIQNSTNKEDPFGYLDEAEVTALSNLVKRTGSNQFIALDRQRQELEIQLSTLDNLRSQKQTLEQTQAGGNEYLIQNYEAAQKQIEKLKGQEATLKADIQRLEKRIHQFDVQIQQEPDIKFDTLVKLKPLFEKIADSLLKKKKAQIESEMQQQLNKLLVSYKGHVAKVELSDSIEQFNIKLYHTAGNEISLNQLNAASKQIFIQVLLKVLRNLGDYNPPVMIDTVMGVLDNESRDALMEEYFPQLAEQTILLCTTSEIRTDSDYIKLEPFISKTYTLHRNVEAQNTTVEDGYFGLTLNQ</sequence>
<gene>
    <name evidence="6" type="ORF">DW193_09420</name>
    <name evidence="5" type="ORF">GAY17_17290</name>
    <name evidence="3" type="ORF">GAZ76_17810</name>
    <name evidence="4" type="ORF">GAZ92_16575</name>
</gene>
<proteinExistence type="predicted"/>
<dbReference type="GO" id="GO:0006302">
    <property type="term" value="P:double-strand break repair"/>
    <property type="evidence" value="ECO:0007669"/>
    <property type="project" value="InterPro"/>
</dbReference>
<dbReference type="Proteomes" id="UP000283713">
    <property type="component" value="Unassembled WGS sequence"/>
</dbReference>
<dbReference type="PANTHER" id="PTHR32114:SF2">
    <property type="entry name" value="ABC TRANSPORTER ABCH.3"/>
    <property type="match status" value="1"/>
</dbReference>
<evidence type="ECO:0000313" key="3">
    <source>
        <dbReference type="EMBL" id="KAB6656794.1"/>
    </source>
</evidence>
<feature type="coiled-coil region" evidence="1">
    <location>
        <begin position="406"/>
        <end position="479"/>
    </location>
</feature>
<evidence type="ECO:0000313" key="8">
    <source>
        <dbReference type="Proteomes" id="UP000437380"/>
    </source>
</evidence>
<evidence type="ECO:0000313" key="10">
    <source>
        <dbReference type="Proteomes" id="UP000470952"/>
    </source>
</evidence>
<name>A0A414XZD4_PHOVU</name>
<feature type="domain" description="YhaN AAA" evidence="2">
    <location>
        <begin position="1"/>
        <end position="63"/>
    </location>
</feature>
<dbReference type="Proteomes" id="UP000470777">
    <property type="component" value="Unassembled WGS sequence"/>
</dbReference>
<evidence type="ECO:0000259" key="2">
    <source>
        <dbReference type="Pfam" id="PF13514"/>
    </source>
</evidence>
<evidence type="ECO:0000313" key="6">
    <source>
        <dbReference type="EMBL" id="RHH79302.1"/>
    </source>
</evidence>
<dbReference type="SUPFAM" id="SSF52540">
    <property type="entry name" value="P-loop containing nucleoside triphosphate hydrolases"/>
    <property type="match status" value="1"/>
</dbReference>
<feature type="coiled-coil region" evidence="1">
    <location>
        <begin position="189"/>
        <end position="230"/>
    </location>
</feature>
<dbReference type="GO" id="GO:0016887">
    <property type="term" value="F:ATP hydrolysis activity"/>
    <property type="evidence" value="ECO:0007669"/>
    <property type="project" value="InterPro"/>
</dbReference>
<evidence type="ECO:0000313" key="7">
    <source>
        <dbReference type="Proteomes" id="UP000283713"/>
    </source>
</evidence>
<dbReference type="RefSeq" id="WP_005646239.1">
    <property type="nucleotide sequence ID" value="NZ_JACBPT010000040.1"/>
</dbReference>
<protein>
    <submittedName>
        <fullName evidence="3">AAA family ATPase</fullName>
    </submittedName>
    <submittedName>
        <fullName evidence="6">DNA sulfur modification protein DndD</fullName>
    </submittedName>
</protein>
<dbReference type="EMBL" id="WDAG01000025">
    <property type="protein sequence ID" value="KAB6656794.1"/>
    <property type="molecule type" value="Genomic_DNA"/>
</dbReference>
<evidence type="ECO:0000313" key="4">
    <source>
        <dbReference type="EMBL" id="KAB6689638.1"/>
    </source>
</evidence>
<dbReference type="InterPro" id="IPR027417">
    <property type="entry name" value="P-loop_NTPase"/>
</dbReference>
<reference evidence="6 7" key="1">
    <citation type="submission" date="2018-08" db="EMBL/GenBank/DDBJ databases">
        <title>A genome reference for cultivated species of the human gut microbiota.</title>
        <authorList>
            <person name="Zou Y."/>
            <person name="Xue W."/>
            <person name="Luo G."/>
        </authorList>
    </citation>
    <scope>NUCLEOTIDE SEQUENCE [LARGE SCALE GENOMIC DNA]</scope>
    <source>
        <strain evidence="6 7">AM16-6</strain>
    </source>
</reference>
<accession>A0A414XZD4</accession>
<dbReference type="Proteomes" id="UP000470952">
    <property type="component" value="Unassembled WGS sequence"/>
</dbReference>
<dbReference type="EMBL" id="QRKA01000011">
    <property type="protein sequence ID" value="RHH79302.1"/>
    <property type="molecule type" value="Genomic_DNA"/>
</dbReference>
<reference evidence="8 9" key="2">
    <citation type="journal article" date="2019" name="Nat. Med.">
        <title>A library of human gut bacterial isolates paired with longitudinal multiomics data enables mechanistic microbiome research.</title>
        <authorList>
            <person name="Poyet M."/>
            <person name="Groussin M."/>
            <person name="Gibbons S.M."/>
            <person name="Avila-Pacheco J."/>
            <person name="Jiang X."/>
            <person name="Kearney S.M."/>
            <person name="Perrotta A.R."/>
            <person name="Berdy B."/>
            <person name="Zhao S."/>
            <person name="Lieberman T.D."/>
            <person name="Swanson P.K."/>
            <person name="Smith M."/>
            <person name="Roesemann S."/>
            <person name="Alexander J.E."/>
            <person name="Rich S.A."/>
            <person name="Livny J."/>
            <person name="Vlamakis H."/>
            <person name="Clish C."/>
            <person name="Bullock K."/>
            <person name="Deik A."/>
            <person name="Scott J."/>
            <person name="Pierce K.A."/>
            <person name="Xavier R.J."/>
            <person name="Alm E.J."/>
        </authorList>
    </citation>
    <scope>NUCLEOTIDE SEQUENCE [LARGE SCALE GENOMIC DNA]</scope>
    <source>
        <strain evidence="5 8">BIOML-A82</strain>
        <strain evidence="4 9">BIOML-A85</strain>
        <strain evidence="3 10">BIOML-A93</strain>
    </source>
</reference>
<dbReference type="EMBL" id="WCZY01000026">
    <property type="protein sequence ID" value="KAB6689638.1"/>
    <property type="molecule type" value="Genomic_DNA"/>
</dbReference>
<evidence type="ECO:0000313" key="9">
    <source>
        <dbReference type="Proteomes" id="UP000470777"/>
    </source>
</evidence>
<dbReference type="InterPro" id="IPR038734">
    <property type="entry name" value="YhaN_AAA"/>
</dbReference>
<keyword evidence="1" id="KW-0175">Coiled coil</keyword>
<dbReference type="Gene3D" id="3.40.50.300">
    <property type="entry name" value="P-loop containing nucleotide triphosphate hydrolases"/>
    <property type="match status" value="2"/>
</dbReference>
<comment type="caution">
    <text evidence="6">The sequence shown here is derived from an EMBL/GenBank/DDBJ whole genome shotgun (WGS) entry which is preliminary data.</text>
</comment>
<dbReference type="PANTHER" id="PTHR32114">
    <property type="entry name" value="ABC TRANSPORTER ABCH.3"/>
    <property type="match status" value="1"/>
</dbReference>
<evidence type="ECO:0000313" key="5">
    <source>
        <dbReference type="EMBL" id="KAB6697528.1"/>
    </source>
</evidence>
<dbReference type="Proteomes" id="UP000437380">
    <property type="component" value="Unassembled WGS sequence"/>
</dbReference>
<evidence type="ECO:0000256" key="1">
    <source>
        <dbReference type="SAM" id="Coils"/>
    </source>
</evidence>
<organism evidence="6 7">
    <name type="scientific">Phocaeicola vulgatus</name>
    <name type="common">Bacteroides vulgatus</name>
    <dbReference type="NCBI Taxonomy" id="821"/>
    <lineage>
        <taxon>Bacteria</taxon>
        <taxon>Pseudomonadati</taxon>
        <taxon>Bacteroidota</taxon>
        <taxon>Bacteroidia</taxon>
        <taxon>Bacteroidales</taxon>
        <taxon>Bacteroidaceae</taxon>
        <taxon>Phocaeicola</taxon>
    </lineage>
</organism>